<evidence type="ECO:0000313" key="1">
    <source>
        <dbReference type="EMBL" id="RLE46838.1"/>
    </source>
</evidence>
<evidence type="ECO:0000313" key="2">
    <source>
        <dbReference type="Proteomes" id="UP000278475"/>
    </source>
</evidence>
<accession>A0A497EKG1</accession>
<reference evidence="1 2" key="1">
    <citation type="submission" date="2018-06" db="EMBL/GenBank/DDBJ databases">
        <title>Extensive metabolic versatility and redundancy in microbially diverse, dynamic hydrothermal sediments.</title>
        <authorList>
            <person name="Dombrowski N."/>
            <person name="Teske A."/>
            <person name="Baker B.J."/>
        </authorList>
    </citation>
    <scope>NUCLEOTIDE SEQUENCE [LARGE SCALE GENOMIC DNA]</scope>
    <source>
        <strain evidence="1">B66_G16</strain>
    </source>
</reference>
<organism evidence="1 2">
    <name type="scientific">Thermoproteota archaeon</name>
    <dbReference type="NCBI Taxonomy" id="2056631"/>
    <lineage>
        <taxon>Archaea</taxon>
        <taxon>Thermoproteota</taxon>
    </lineage>
</organism>
<proteinExistence type="predicted"/>
<sequence>MREVSVRLLGREWRHRMFDVCGIGEFRRREERDVFITHLDPDHLPLKEYIMGAKIRFFTAAQFLPELTRKYGDAFEVLEYTDVLRLKHTTVKGGKYVKVDAYAFFIREGMLIPECDDPDALIREYSPKFAFLFVSYQSHYHPVGFNNRRRDVFIVHNKVWRPYAPNVIPKIVFSCMREDRELYAKYYLKRGI</sequence>
<protein>
    <submittedName>
        <fullName evidence="1">Uncharacterized protein</fullName>
    </submittedName>
</protein>
<dbReference type="EMBL" id="QMQV01000163">
    <property type="protein sequence ID" value="RLE46838.1"/>
    <property type="molecule type" value="Genomic_DNA"/>
</dbReference>
<dbReference type="AlphaFoldDB" id="A0A497EKG1"/>
<comment type="caution">
    <text evidence="1">The sequence shown here is derived from an EMBL/GenBank/DDBJ whole genome shotgun (WGS) entry which is preliminary data.</text>
</comment>
<name>A0A497EKG1_9CREN</name>
<dbReference type="Proteomes" id="UP000278475">
    <property type="component" value="Unassembled WGS sequence"/>
</dbReference>
<gene>
    <name evidence="1" type="ORF">DRJ31_09590</name>
</gene>